<dbReference type="InterPro" id="IPR045336">
    <property type="entry name" value="MmgE_PrpD_N"/>
</dbReference>
<feature type="domain" description="MmgE/PrpD N-terminal" evidence="2">
    <location>
        <begin position="9"/>
        <end position="232"/>
    </location>
</feature>
<dbReference type="PANTHER" id="PTHR16943">
    <property type="entry name" value="2-METHYLCITRATE DEHYDRATASE-RELATED"/>
    <property type="match status" value="1"/>
</dbReference>
<dbReference type="AlphaFoldDB" id="A0A3S0U1A8"/>
<proteinExistence type="inferred from homology"/>
<sequence length="434" mass="47410">MKVNGPLITYIESESIKYLDKGTLNTLKEALADIIACTIAGRNTNAAEIAKEFAVSQWGTGNSSLFLFPDKLTTAGASFVNATMANALDLDDGHRLTKGHPGAVIFPAVLAVAEENNISGAEFLTALLIGYEVGIRAGIAVHLVRPDYHCTGSWGAVGAAAGVSYILGLMGETIEHALGNAEYFGTYSPMMRCIEHPSMLKDGINWGCMAGVSAAHLAKAGYTGIPSLFTTEEAEELTDDLGTSYRVNELYYKPHACCRWAQPAIEAIRGIQTKHPLVSSNVKKIVIHTFTESAALSKEYPETTEEAQYNLFFPVAAYLAYGEVGPKQVLDHLDDPIILGMMDKVSVVIDQQLNEAFPEKALSMVKIVMQDGSTYQSDIIQARGDYDYPLLAEEKKEKFFWLTTPILGQETAKRLLESIQNIEHMKSIRELMQV</sequence>
<evidence type="ECO:0000313" key="5">
    <source>
        <dbReference type="Proteomes" id="UP000267430"/>
    </source>
</evidence>
<feature type="domain" description="MmgE/PrpD C-terminal" evidence="3">
    <location>
        <begin position="255"/>
        <end position="423"/>
    </location>
</feature>
<evidence type="ECO:0000313" key="4">
    <source>
        <dbReference type="EMBL" id="RUQ28149.1"/>
    </source>
</evidence>
<dbReference type="OrthoDB" id="9791416at2"/>
<dbReference type="Pfam" id="PF03972">
    <property type="entry name" value="MmgE_PrpD_N"/>
    <property type="match status" value="1"/>
</dbReference>
<dbReference type="InterPro" id="IPR036148">
    <property type="entry name" value="MmgE/PrpD_sf"/>
</dbReference>
<dbReference type="InterPro" id="IPR045337">
    <property type="entry name" value="MmgE_PrpD_C"/>
</dbReference>
<dbReference type="Gene3D" id="1.10.4100.10">
    <property type="entry name" value="2-methylcitrate dehydratase PrpD"/>
    <property type="match status" value="1"/>
</dbReference>
<dbReference type="EMBL" id="RYZZ01000017">
    <property type="protein sequence ID" value="RUQ28149.1"/>
    <property type="molecule type" value="Genomic_DNA"/>
</dbReference>
<dbReference type="RefSeq" id="WP_126865256.1">
    <property type="nucleotide sequence ID" value="NZ_JAUSTX010000002.1"/>
</dbReference>
<keyword evidence="5" id="KW-1185">Reference proteome</keyword>
<dbReference type="SUPFAM" id="SSF103378">
    <property type="entry name" value="2-methylcitrate dehydratase PrpD"/>
    <property type="match status" value="1"/>
</dbReference>
<name>A0A3S0U1A8_9BACI</name>
<dbReference type="Gene3D" id="3.30.1330.120">
    <property type="entry name" value="2-methylcitrate dehydratase PrpD"/>
    <property type="match status" value="1"/>
</dbReference>
<protein>
    <submittedName>
        <fullName evidence="4">MmgE/PrpD family protein</fullName>
    </submittedName>
</protein>
<reference evidence="4 5" key="1">
    <citation type="submission" date="2018-12" db="EMBL/GenBank/DDBJ databases">
        <title>Bacillus chawlae sp. nov., Bacillus glennii sp. nov., and Bacillus saganii sp. nov. Isolated from the Vehicle Assembly Building at Kennedy Space Center where the Viking Spacecraft were Assembled.</title>
        <authorList>
            <person name="Seuylemezian A."/>
            <person name="Vaishampayan P."/>
        </authorList>
    </citation>
    <scope>NUCLEOTIDE SEQUENCE [LARGE SCALE GENOMIC DNA]</scope>
    <source>
        <strain evidence="4 5">L5</strain>
    </source>
</reference>
<evidence type="ECO:0000256" key="1">
    <source>
        <dbReference type="ARBA" id="ARBA00006174"/>
    </source>
</evidence>
<evidence type="ECO:0000259" key="3">
    <source>
        <dbReference type="Pfam" id="PF19305"/>
    </source>
</evidence>
<dbReference type="GO" id="GO:0016829">
    <property type="term" value="F:lyase activity"/>
    <property type="evidence" value="ECO:0007669"/>
    <property type="project" value="InterPro"/>
</dbReference>
<comment type="similarity">
    <text evidence="1">Belongs to the PrpD family.</text>
</comment>
<accession>A0A3S0U1A8</accession>
<dbReference type="InterPro" id="IPR005656">
    <property type="entry name" value="MmgE_PrpD"/>
</dbReference>
<dbReference type="PANTHER" id="PTHR16943:SF8">
    <property type="entry name" value="2-METHYLCITRATE DEHYDRATASE"/>
    <property type="match status" value="1"/>
</dbReference>
<dbReference type="InterPro" id="IPR042188">
    <property type="entry name" value="MmgE/PrpD_sf_2"/>
</dbReference>
<comment type="caution">
    <text evidence="4">The sequence shown here is derived from an EMBL/GenBank/DDBJ whole genome shotgun (WGS) entry which is preliminary data.</text>
</comment>
<gene>
    <name evidence="4" type="ORF">ELQ35_12970</name>
</gene>
<evidence type="ECO:0000259" key="2">
    <source>
        <dbReference type="Pfam" id="PF03972"/>
    </source>
</evidence>
<dbReference type="Pfam" id="PF19305">
    <property type="entry name" value="MmgE_PrpD_C"/>
    <property type="match status" value="1"/>
</dbReference>
<dbReference type="Proteomes" id="UP000267430">
    <property type="component" value="Unassembled WGS sequence"/>
</dbReference>
<organism evidence="4 5">
    <name type="scientific">Peribacillus cavernae</name>
    <dbReference type="NCBI Taxonomy" id="1674310"/>
    <lineage>
        <taxon>Bacteria</taxon>
        <taxon>Bacillati</taxon>
        <taxon>Bacillota</taxon>
        <taxon>Bacilli</taxon>
        <taxon>Bacillales</taxon>
        <taxon>Bacillaceae</taxon>
        <taxon>Peribacillus</taxon>
    </lineage>
</organism>
<dbReference type="InterPro" id="IPR042183">
    <property type="entry name" value="MmgE/PrpD_sf_1"/>
</dbReference>